<feature type="compositionally biased region" description="Low complexity" evidence="1">
    <location>
        <begin position="166"/>
        <end position="180"/>
    </location>
</feature>
<accession>A0A6J4V4P1</accession>
<gene>
    <name evidence="2" type="ORF">AVDCRST_MAG33-2321</name>
</gene>
<sequence>DDHFHRSRHHPEQRRHDPAARPRGLEDRPRQDSGNGSPRDRRRLPPHRRSSRLRQRARARGGDRVGQRPAGRAVHHDQALERRPGLRLDPGCLRCVHGQARAGSARPVPDPLADADPGTLRRDLAGLRADPGRRPRPGDRRVQLPDRGPPAPDRRLRDRPGGQPGGVAPAVPAGGAAPLPRRARDRDRGLESARPRSSARGPDDRRDCQGARSVAGPGPDPLAPRPRQHPVPEGLVAGADRPELRCLRLRPDGRRDGPDQRTGDRRARLRPRPGDLYRSLV</sequence>
<name>A0A6J4V4P1_9BACT</name>
<feature type="non-terminal residue" evidence="2">
    <location>
        <position position="281"/>
    </location>
</feature>
<dbReference type="AlphaFoldDB" id="A0A6J4V4P1"/>
<dbReference type="EMBL" id="CADCWK010000266">
    <property type="protein sequence ID" value="CAA9568993.1"/>
    <property type="molecule type" value="Genomic_DNA"/>
</dbReference>
<organism evidence="2">
    <name type="scientific">uncultured Thermomicrobiales bacterium</name>
    <dbReference type="NCBI Taxonomy" id="1645740"/>
    <lineage>
        <taxon>Bacteria</taxon>
        <taxon>Pseudomonadati</taxon>
        <taxon>Thermomicrobiota</taxon>
        <taxon>Thermomicrobia</taxon>
        <taxon>Thermomicrobiales</taxon>
        <taxon>environmental samples</taxon>
    </lineage>
</organism>
<feature type="compositionally biased region" description="Basic residues" evidence="1">
    <location>
        <begin position="40"/>
        <end position="59"/>
    </location>
</feature>
<feature type="compositionally biased region" description="Basic and acidic residues" evidence="1">
    <location>
        <begin position="14"/>
        <end position="31"/>
    </location>
</feature>
<evidence type="ECO:0000313" key="2">
    <source>
        <dbReference type="EMBL" id="CAA9568993.1"/>
    </source>
</evidence>
<protein>
    <submittedName>
        <fullName evidence="2">Oxidoreductase of aldo/keto reductase family, subgroup 1</fullName>
    </submittedName>
</protein>
<reference evidence="2" key="1">
    <citation type="submission" date="2020-02" db="EMBL/GenBank/DDBJ databases">
        <authorList>
            <person name="Meier V. D."/>
        </authorList>
    </citation>
    <scope>NUCLEOTIDE SEQUENCE</scope>
    <source>
        <strain evidence="2">AVDCRST_MAG33</strain>
    </source>
</reference>
<feature type="compositionally biased region" description="Basic and acidic residues" evidence="1">
    <location>
        <begin position="119"/>
        <end position="144"/>
    </location>
</feature>
<feature type="non-terminal residue" evidence="2">
    <location>
        <position position="1"/>
    </location>
</feature>
<feature type="compositionally biased region" description="Basic and acidic residues" evidence="1">
    <location>
        <begin position="182"/>
        <end position="194"/>
    </location>
</feature>
<feature type="compositionally biased region" description="Basic and acidic residues" evidence="1">
    <location>
        <begin position="74"/>
        <end position="86"/>
    </location>
</feature>
<feature type="compositionally biased region" description="Basic residues" evidence="1">
    <location>
        <begin position="1"/>
        <end position="13"/>
    </location>
</feature>
<feature type="compositionally biased region" description="Basic and acidic residues" evidence="1">
    <location>
        <begin position="240"/>
        <end position="266"/>
    </location>
</feature>
<proteinExistence type="predicted"/>
<feature type="region of interest" description="Disordered" evidence="1">
    <location>
        <begin position="1"/>
        <end position="281"/>
    </location>
</feature>
<evidence type="ECO:0000256" key="1">
    <source>
        <dbReference type="SAM" id="MobiDB-lite"/>
    </source>
</evidence>